<evidence type="ECO:0000313" key="2">
    <source>
        <dbReference type="Proteomes" id="UP000031561"/>
    </source>
</evidence>
<dbReference type="RefSeq" id="WP_166282047.1">
    <property type="nucleotide sequence ID" value="NZ_JTHE03000058.1"/>
</dbReference>
<name>A0ABD4T4M8_9CYAN</name>
<accession>A0ABD4T4M8</accession>
<protein>
    <recommendedName>
        <fullName evidence="3">ADP-ribosylglycohydrolase</fullName>
    </recommendedName>
</protein>
<sequence>MMQPLLQQRFRGLLMGAAIAESLASGIGASGIGASGIGAAGTGNVASLQILAHLLAYEFWDCQGFPQGDESLPSRQDLRWPVIQTCLWTLITHDCPVWRQQRIQQIAAAYSVSASGLQRFSYLLSRRLLGQSISPADLLSPILPKESPPAKTLFQTVLQGLTQRTDLRTAETLIHQAQGLEDLDRAIALACYCWISSPHLFSQALARSCTVGAQPLVPLLTGALAGVSVGQAHIPCLVHSPFLAQIRLSALPQPPLADSPLDQLCRSADYLFYRWAGHGQTPSDPQPLEPVITAPGQLRPRDLQLSLQDWF</sequence>
<dbReference type="EMBL" id="JTHE03000058">
    <property type="protein sequence ID" value="MCM1983172.1"/>
    <property type="molecule type" value="Genomic_DNA"/>
</dbReference>
<comment type="caution">
    <text evidence="1">The sequence shown here is derived from an EMBL/GenBank/DDBJ whole genome shotgun (WGS) entry which is preliminary data.</text>
</comment>
<reference evidence="1 2" key="1">
    <citation type="journal article" date="2015" name="Genome Announc.">
        <title>Draft Genome Sequence of Filamentous Marine Cyanobacterium Lyngbya confervoides Strain BDU141951.</title>
        <authorList>
            <person name="Chandrababunaidu M.M."/>
            <person name="Sen D."/>
            <person name="Tripathy S."/>
        </authorList>
    </citation>
    <scope>NUCLEOTIDE SEQUENCE [LARGE SCALE GENOMIC DNA]</scope>
    <source>
        <strain evidence="1 2">BDU141951</strain>
    </source>
</reference>
<proteinExistence type="predicted"/>
<keyword evidence="2" id="KW-1185">Reference proteome</keyword>
<evidence type="ECO:0000313" key="1">
    <source>
        <dbReference type="EMBL" id="MCM1983172.1"/>
    </source>
</evidence>
<dbReference type="AlphaFoldDB" id="A0ABD4T4M8"/>
<gene>
    <name evidence="1" type="ORF">QQ91_0010095</name>
</gene>
<dbReference type="Proteomes" id="UP000031561">
    <property type="component" value="Unassembled WGS sequence"/>
</dbReference>
<organism evidence="1 2">
    <name type="scientific">Lyngbya confervoides BDU141951</name>
    <dbReference type="NCBI Taxonomy" id="1574623"/>
    <lineage>
        <taxon>Bacteria</taxon>
        <taxon>Bacillati</taxon>
        <taxon>Cyanobacteriota</taxon>
        <taxon>Cyanophyceae</taxon>
        <taxon>Oscillatoriophycideae</taxon>
        <taxon>Oscillatoriales</taxon>
        <taxon>Microcoleaceae</taxon>
        <taxon>Lyngbya</taxon>
    </lineage>
</organism>
<evidence type="ECO:0008006" key="3">
    <source>
        <dbReference type="Google" id="ProtNLM"/>
    </source>
</evidence>